<reference evidence="4 5" key="1">
    <citation type="journal article" date="2016" name="Nat. Commun.">
        <title>Thousands of microbial genomes shed light on interconnected biogeochemical processes in an aquifer system.</title>
        <authorList>
            <person name="Anantharaman K."/>
            <person name="Brown C.T."/>
            <person name="Hug L.A."/>
            <person name="Sharon I."/>
            <person name="Castelle C.J."/>
            <person name="Probst A.J."/>
            <person name="Thomas B.C."/>
            <person name="Singh A."/>
            <person name="Wilkins M.J."/>
            <person name="Karaoz U."/>
            <person name="Brodie E.L."/>
            <person name="Williams K.H."/>
            <person name="Hubbard S.S."/>
            <person name="Banfield J.F."/>
        </authorList>
    </citation>
    <scope>NUCLEOTIDE SEQUENCE [LARGE SCALE GENOMIC DNA]</scope>
</reference>
<dbReference type="InterPro" id="IPR013852">
    <property type="entry name" value="Transl_elong_P/YeiP_CS"/>
</dbReference>
<dbReference type="PANTHER" id="PTHR30053:SF12">
    <property type="entry name" value="ELONGATION FACTOR P (EF-P) FAMILY PROTEIN"/>
    <property type="match status" value="1"/>
</dbReference>
<dbReference type="PANTHER" id="PTHR30053">
    <property type="entry name" value="ELONGATION FACTOR P"/>
    <property type="match status" value="1"/>
</dbReference>
<dbReference type="SUPFAM" id="SSF50104">
    <property type="entry name" value="Translation proteins SH3-like domain"/>
    <property type="match status" value="1"/>
</dbReference>
<dbReference type="InterPro" id="IPR001059">
    <property type="entry name" value="Transl_elong_P/YeiP_cen"/>
</dbReference>
<accession>A0A1G2EPY6</accession>
<dbReference type="STRING" id="1801677.A2365_01960"/>
<dbReference type="EMBL" id="MHMM01000005">
    <property type="protein sequence ID" value="OGZ27612.1"/>
    <property type="molecule type" value="Genomic_DNA"/>
</dbReference>
<evidence type="ECO:0000313" key="5">
    <source>
        <dbReference type="Proteomes" id="UP000177740"/>
    </source>
</evidence>
<dbReference type="Pfam" id="PF08207">
    <property type="entry name" value="EFP_N"/>
    <property type="match status" value="1"/>
</dbReference>
<dbReference type="CDD" id="cd05794">
    <property type="entry name" value="S1_EF-P_repeat_2"/>
    <property type="match status" value="1"/>
</dbReference>
<dbReference type="Gene3D" id="2.30.30.30">
    <property type="match status" value="1"/>
</dbReference>
<dbReference type="InterPro" id="IPR008991">
    <property type="entry name" value="Translation_prot_SH3-like_sf"/>
</dbReference>
<evidence type="ECO:0008006" key="6">
    <source>
        <dbReference type="Google" id="ProtNLM"/>
    </source>
</evidence>
<evidence type="ECO:0000313" key="4">
    <source>
        <dbReference type="EMBL" id="OGZ27612.1"/>
    </source>
</evidence>
<dbReference type="InterPro" id="IPR012340">
    <property type="entry name" value="NA-bd_OB-fold"/>
</dbReference>
<proteinExistence type="inferred from homology"/>
<protein>
    <recommendedName>
        <fullName evidence="6">Elongation factor P C-terminal domain-containing protein</fullName>
    </recommendedName>
</protein>
<dbReference type="GO" id="GO:0003746">
    <property type="term" value="F:translation elongation factor activity"/>
    <property type="evidence" value="ECO:0007669"/>
    <property type="project" value="InterPro"/>
</dbReference>
<dbReference type="Pfam" id="PF01132">
    <property type="entry name" value="EFP"/>
    <property type="match status" value="1"/>
</dbReference>
<comment type="similarity">
    <text evidence="1">Belongs to the elongation factor P family.</text>
</comment>
<evidence type="ECO:0000256" key="1">
    <source>
        <dbReference type="ARBA" id="ARBA00009479"/>
    </source>
</evidence>
<gene>
    <name evidence="4" type="ORF">A2365_01960</name>
</gene>
<dbReference type="GO" id="GO:0005829">
    <property type="term" value="C:cytosol"/>
    <property type="evidence" value="ECO:0007669"/>
    <property type="project" value="UniProtKB-ARBA"/>
</dbReference>
<evidence type="ECO:0000259" key="2">
    <source>
        <dbReference type="SMART" id="SM00841"/>
    </source>
</evidence>
<feature type="domain" description="Translation elongation factor P/YeiP central" evidence="3">
    <location>
        <begin position="67"/>
        <end position="122"/>
    </location>
</feature>
<name>A0A1G2EPY6_9BACT</name>
<dbReference type="PIRSF" id="PIRSF005901">
    <property type="entry name" value="EF-P"/>
    <property type="match status" value="1"/>
</dbReference>
<feature type="domain" description="Elongation factor P C-terminal" evidence="2">
    <location>
        <begin position="130"/>
        <end position="185"/>
    </location>
</feature>
<dbReference type="GO" id="GO:0043043">
    <property type="term" value="P:peptide biosynthetic process"/>
    <property type="evidence" value="ECO:0007669"/>
    <property type="project" value="InterPro"/>
</dbReference>
<dbReference type="PROSITE" id="PS01275">
    <property type="entry name" value="EFP"/>
    <property type="match status" value="1"/>
</dbReference>
<dbReference type="NCBIfam" id="NF001810">
    <property type="entry name" value="PRK00529.1"/>
    <property type="match status" value="1"/>
</dbReference>
<evidence type="ECO:0000259" key="3">
    <source>
        <dbReference type="SMART" id="SM01185"/>
    </source>
</evidence>
<sequence length="189" mass="21813">MISHSELRKGIRIIIDGQPYEVLWSMPMKKAQRRVVIQTKIKNLVTGNVFERNFHQGDIFEEAELERTVIKFIYSNKDKYVFCYPDKPSERFELSKEQIGSAFKFLKSNIEVDGLVYEDRIISISTPIKMELAVKEAPPGIKGDRAQGGTKTVKLETGAEIQVPLFIEEGDTIEINTEKEEYVRRIEKK</sequence>
<dbReference type="Pfam" id="PF09285">
    <property type="entry name" value="Elong-fact-P_C"/>
    <property type="match status" value="1"/>
</dbReference>
<dbReference type="AlphaFoldDB" id="A0A1G2EPY6"/>
<dbReference type="InterPro" id="IPR020599">
    <property type="entry name" value="Transl_elong_fac_P/YeiP"/>
</dbReference>
<dbReference type="InterPro" id="IPR014722">
    <property type="entry name" value="Rib_uL2_dom2"/>
</dbReference>
<dbReference type="Gene3D" id="2.40.50.140">
    <property type="entry name" value="Nucleic acid-binding proteins"/>
    <property type="match status" value="2"/>
</dbReference>
<organism evidence="4 5">
    <name type="scientific">Candidatus Nealsonbacteria bacterium RIFOXYB1_FULL_40_15</name>
    <dbReference type="NCBI Taxonomy" id="1801677"/>
    <lineage>
        <taxon>Bacteria</taxon>
        <taxon>Candidatus Nealsoniibacteriota</taxon>
    </lineage>
</organism>
<dbReference type="InterPro" id="IPR013185">
    <property type="entry name" value="Transl_elong_KOW-like"/>
</dbReference>
<dbReference type="Proteomes" id="UP000177740">
    <property type="component" value="Unassembled WGS sequence"/>
</dbReference>
<dbReference type="InterPro" id="IPR015365">
    <property type="entry name" value="Elong-fact-P_C"/>
</dbReference>
<dbReference type="FunFam" id="2.40.50.140:FF:000004">
    <property type="entry name" value="Elongation factor P"/>
    <property type="match status" value="1"/>
</dbReference>
<dbReference type="SMART" id="SM00841">
    <property type="entry name" value="Elong-fact-P_C"/>
    <property type="match status" value="1"/>
</dbReference>
<dbReference type="SMART" id="SM01185">
    <property type="entry name" value="EFP"/>
    <property type="match status" value="1"/>
</dbReference>
<comment type="caution">
    <text evidence="4">The sequence shown here is derived from an EMBL/GenBank/DDBJ whole genome shotgun (WGS) entry which is preliminary data.</text>
</comment>
<dbReference type="SUPFAM" id="SSF50249">
    <property type="entry name" value="Nucleic acid-binding proteins"/>
    <property type="match status" value="1"/>
</dbReference>